<dbReference type="PANTHER" id="PTHR30408:SF12">
    <property type="entry name" value="TYPE I RESTRICTION ENZYME MJAVIII SPECIFICITY SUBUNIT"/>
    <property type="match status" value="1"/>
</dbReference>
<dbReference type="AlphaFoldDB" id="A0A8J7VXI2"/>
<keyword evidence="2" id="KW-0680">Restriction system</keyword>
<feature type="domain" description="Type I restriction modification DNA specificity" evidence="4">
    <location>
        <begin position="23"/>
        <end position="184"/>
    </location>
</feature>
<dbReference type="EMBL" id="JAGQFT020000001">
    <property type="protein sequence ID" value="MBS7455710.1"/>
    <property type="molecule type" value="Genomic_DNA"/>
</dbReference>
<keyword evidence="5" id="KW-0540">Nuclease</keyword>
<reference evidence="6 7" key="1">
    <citation type="journal article" date="2021" name="Microbiol. Resour. Announc.">
        <title>Draft Genome Sequence of Coralloluteibacterium stylophorae LMG 29479T.</title>
        <authorList>
            <person name="Karlyshev A.V."/>
            <person name="Kudryashova E.B."/>
            <person name="Ariskina E.V."/>
            <person name="Conroy A.P."/>
            <person name="Abidueva E.Y."/>
        </authorList>
    </citation>
    <scope>NUCLEOTIDE SEQUENCE [LARGE SCALE GENOMIC DNA]</scope>
    <source>
        <strain evidence="6 7">LMG 29479</strain>
    </source>
</reference>
<organism evidence="5">
    <name type="scientific">Coralloluteibacterium stylophorae</name>
    <dbReference type="NCBI Taxonomy" id="1776034"/>
    <lineage>
        <taxon>Bacteria</taxon>
        <taxon>Pseudomonadati</taxon>
        <taxon>Pseudomonadota</taxon>
        <taxon>Gammaproteobacteria</taxon>
        <taxon>Lysobacterales</taxon>
        <taxon>Lysobacteraceae</taxon>
        <taxon>Coralloluteibacterium</taxon>
    </lineage>
</organism>
<dbReference type="CDD" id="cd17279">
    <property type="entry name" value="RMtype1_S_BmuCF2ORF3362P_TRD1-CR1_like"/>
    <property type="match status" value="1"/>
</dbReference>
<dbReference type="Pfam" id="PF01420">
    <property type="entry name" value="Methylase_S"/>
    <property type="match status" value="1"/>
</dbReference>
<evidence type="ECO:0000313" key="7">
    <source>
        <dbReference type="Proteomes" id="UP000675747"/>
    </source>
</evidence>
<dbReference type="Proteomes" id="UP000675747">
    <property type="component" value="Unassembled WGS sequence"/>
</dbReference>
<dbReference type="GO" id="GO:0009307">
    <property type="term" value="P:DNA restriction-modification system"/>
    <property type="evidence" value="ECO:0007669"/>
    <property type="project" value="UniProtKB-KW"/>
</dbReference>
<gene>
    <name evidence="6" type="ORF">KB893_000985</name>
    <name evidence="5" type="ORF">KB893_16410</name>
</gene>
<dbReference type="GO" id="GO:0016787">
    <property type="term" value="F:hydrolase activity"/>
    <property type="evidence" value="ECO:0007669"/>
    <property type="project" value="UniProtKB-KW"/>
</dbReference>
<protein>
    <submittedName>
        <fullName evidence="5">Restriction endonuclease subunit S</fullName>
        <ecNumber evidence="5">3.1.21.-</ecNumber>
    </submittedName>
</protein>
<dbReference type="SUPFAM" id="SSF116734">
    <property type="entry name" value="DNA methylase specificity domain"/>
    <property type="match status" value="2"/>
</dbReference>
<dbReference type="GO" id="GO:0004519">
    <property type="term" value="F:endonuclease activity"/>
    <property type="evidence" value="ECO:0007669"/>
    <property type="project" value="UniProtKB-KW"/>
</dbReference>
<dbReference type="PANTHER" id="PTHR30408">
    <property type="entry name" value="TYPE-1 RESTRICTION ENZYME ECOKI SPECIFICITY PROTEIN"/>
    <property type="match status" value="1"/>
</dbReference>
<accession>A0A8J7VXI2</accession>
<proteinExistence type="inferred from homology"/>
<dbReference type="InterPro" id="IPR044946">
    <property type="entry name" value="Restrct_endonuc_typeI_TRD_sf"/>
</dbReference>
<evidence type="ECO:0000256" key="1">
    <source>
        <dbReference type="ARBA" id="ARBA00010923"/>
    </source>
</evidence>
<dbReference type="Gene3D" id="3.90.220.20">
    <property type="entry name" value="DNA methylase specificity domains"/>
    <property type="match status" value="2"/>
</dbReference>
<keyword evidence="5" id="KW-0378">Hydrolase</keyword>
<evidence type="ECO:0000259" key="4">
    <source>
        <dbReference type="Pfam" id="PF01420"/>
    </source>
</evidence>
<keyword evidence="3" id="KW-0238">DNA-binding</keyword>
<name>A0A8J7VXI2_9GAMM</name>
<dbReference type="InterPro" id="IPR052021">
    <property type="entry name" value="Type-I_RS_S_subunit"/>
</dbReference>
<evidence type="ECO:0000313" key="6">
    <source>
        <dbReference type="EMBL" id="MBS7455710.1"/>
    </source>
</evidence>
<comment type="caution">
    <text evidence="5">The sequence shown here is derived from an EMBL/GenBank/DDBJ whole genome shotgun (WGS) entry which is preliminary data.</text>
</comment>
<evidence type="ECO:0000256" key="3">
    <source>
        <dbReference type="ARBA" id="ARBA00023125"/>
    </source>
</evidence>
<evidence type="ECO:0000313" key="5">
    <source>
        <dbReference type="EMBL" id="MBR0564071.1"/>
    </source>
</evidence>
<dbReference type="EMBL" id="JAGQFT010000231">
    <property type="protein sequence ID" value="MBR0564071.1"/>
    <property type="molecule type" value="Genomic_DNA"/>
</dbReference>
<evidence type="ECO:0000256" key="2">
    <source>
        <dbReference type="ARBA" id="ARBA00022747"/>
    </source>
</evidence>
<dbReference type="GO" id="GO:0003677">
    <property type="term" value="F:DNA binding"/>
    <property type="evidence" value="ECO:0007669"/>
    <property type="project" value="UniProtKB-KW"/>
</dbReference>
<dbReference type="InterPro" id="IPR000055">
    <property type="entry name" value="Restrct_endonuc_typeI_TRD"/>
</dbReference>
<comment type="similarity">
    <text evidence="1">Belongs to the type-I restriction system S methylase family.</text>
</comment>
<dbReference type="RefSeq" id="WP_211927937.1">
    <property type="nucleotide sequence ID" value="NZ_JAGQFT020000001.1"/>
</dbReference>
<keyword evidence="7" id="KW-1185">Reference proteome</keyword>
<keyword evidence="5" id="KW-0255">Endonuclease</keyword>
<reference evidence="5" key="2">
    <citation type="submission" date="2021-04" db="EMBL/GenBank/DDBJ databases">
        <authorList>
            <person name="Karlyshev A.V."/>
        </authorList>
    </citation>
    <scope>NUCLEOTIDE SEQUENCE</scope>
    <source>
        <strain evidence="5">LMG 29479</strain>
    </source>
</reference>
<dbReference type="EC" id="3.1.21.-" evidence="5"/>
<sequence length="451" mass="49093">MSLPRYPEYKDSGVDWLGKVPAHWQVQPLKSRYAVVGGSTPKSDVPEYWDGDIHWVTPADLSRLSGFEIRGSLRTITDVGLQTCRTSLVPSGSLILSTRAPIGSLGLATMEMCTNQGCKALVPQSGEVSRFAAYTLSIAGSALNVRGKGTTFLELSGDELASFRLAFPEREEQAAIARFLDRETPKIDALIAEQEKLLALLAEKHQVTISHAVTRGLDPKAPMKDSGIPWLGEVPAHWTVAMLRRFVAIFEQGWSPECESRVPEEGEWGVLKAGCVNGGVFDAAQSKALPSSQQPRPELEVESGDVLMSRASGSPKLIGSVAYIVDTPSKLMLSDKIFRLRLSADVDPEFFSLLMRSQPLRQQIEQAIGGAEGLANNLPQSSIKDFWLCVPPKSEQRAIVESTHTETASLRLLAEAEQRFVDLLKERRSALISAAVTGQIDVRGEVESAAA</sequence>